<proteinExistence type="predicted"/>
<comment type="caution">
    <text evidence="2">The sequence shown here is derived from an EMBL/GenBank/DDBJ whole genome shotgun (WGS) entry which is preliminary data.</text>
</comment>
<evidence type="ECO:0000313" key="2">
    <source>
        <dbReference type="EMBL" id="OEV34473.1"/>
    </source>
</evidence>
<feature type="compositionally biased region" description="Low complexity" evidence="1">
    <location>
        <begin position="8"/>
        <end position="44"/>
    </location>
</feature>
<gene>
    <name evidence="2" type="ORF">HS99_0035830</name>
</gene>
<dbReference type="Proteomes" id="UP000037395">
    <property type="component" value="Unassembled WGS sequence"/>
</dbReference>
<name>A0A1E7N1Y2_KITAU</name>
<keyword evidence="3" id="KW-1185">Reference proteome</keyword>
<organism evidence="2 3">
    <name type="scientific">Kitasatospora aureofaciens</name>
    <name type="common">Streptomyces aureofaciens</name>
    <dbReference type="NCBI Taxonomy" id="1894"/>
    <lineage>
        <taxon>Bacteria</taxon>
        <taxon>Bacillati</taxon>
        <taxon>Actinomycetota</taxon>
        <taxon>Actinomycetes</taxon>
        <taxon>Kitasatosporales</taxon>
        <taxon>Streptomycetaceae</taxon>
        <taxon>Kitasatospora</taxon>
    </lineage>
</organism>
<dbReference type="AlphaFoldDB" id="A0A1E7N1Y2"/>
<protein>
    <submittedName>
        <fullName evidence="2">Uncharacterized protein</fullName>
    </submittedName>
</protein>
<dbReference type="RefSeq" id="WP_063737956.1">
    <property type="nucleotide sequence ID" value="NZ_JPRF03000046.1"/>
</dbReference>
<feature type="region of interest" description="Disordered" evidence="1">
    <location>
        <begin position="1"/>
        <end position="54"/>
    </location>
</feature>
<feature type="region of interest" description="Disordered" evidence="1">
    <location>
        <begin position="188"/>
        <end position="211"/>
    </location>
</feature>
<evidence type="ECO:0000256" key="1">
    <source>
        <dbReference type="SAM" id="MobiDB-lite"/>
    </source>
</evidence>
<dbReference type="EMBL" id="JPRF03000046">
    <property type="protein sequence ID" value="OEV34473.1"/>
    <property type="molecule type" value="Genomic_DNA"/>
</dbReference>
<evidence type="ECO:0000313" key="3">
    <source>
        <dbReference type="Proteomes" id="UP000037395"/>
    </source>
</evidence>
<dbReference type="OrthoDB" id="4335667at2"/>
<sequence length="211" mass="21826">MPGGGAPGNAAAELEAASAPSTGAAGSTGAAAPTPTGSPTPSSTRTALPLSPVRQVAPGEKILVTDDTRIWFTANQRCDESRESDGSWHTSFGCRDVRSDNLEHDKPSVYAQTSGNRDRSVVASFYLGPTPSRIVAFFDGKPTVATIVTTAGMKGWTGYYVVLPPMPTGDPSAHRRPAGPAIGVYDAEGKLLAENPGTASDGSDERAPQRL</sequence>
<reference evidence="2" key="1">
    <citation type="submission" date="2016-08" db="EMBL/GenBank/DDBJ databases">
        <title>Sequencing, Assembly and Comparative Genomics of S. aureofaciens ATCC 10762.</title>
        <authorList>
            <person name="Gradnigo J.S."/>
            <person name="Johnson N."/>
            <person name="Somerville G.A."/>
        </authorList>
    </citation>
    <scope>NUCLEOTIDE SEQUENCE [LARGE SCALE GENOMIC DNA]</scope>
    <source>
        <strain evidence="2">ATCC 10762</strain>
    </source>
</reference>
<accession>A0A1E7N1Y2</accession>